<feature type="region of interest" description="Disordered" evidence="1">
    <location>
        <begin position="185"/>
        <end position="223"/>
    </location>
</feature>
<reference evidence="2" key="1">
    <citation type="journal article" date="2020" name="Cell">
        <title>Large-Scale Comparative Analyses of Tick Genomes Elucidate Their Genetic Diversity and Vector Capacities.</title>
        <authorList>
            <consortium name="Tick Genome and Microbiome Consortium (TIGMIC)"/>
            <person name="Jia N."/>
            <person name="Wang J."/>
            <person name="Shi W."/>
            <person name="Du L."/>
            <person name="Sun Y."/>
            <person name="Zhan W."/>
            <person name="Jiang J.F."/>
            <person name="Wang Q."/>
            <person name="Zhang B."/>
            <person name="Ji P."/>
            <person name="Bell-Sakyi L."/>
            <person name="Cui X.M."/>
            <person name="Yuan T.T."/>
            <person name="Jiang B.G."/>
            <person name="Yang W.F."/>
            <person name="Lam T.T."/>
            <person name="Chang Q.C."/>
            <person name="Ding S.J."/>
            <person name="Wang X.J."/>
            <person name="Zhu J.G."/>
            <person name="Ruan X.D."/>
            <person name="Zhao L."/>
            <person name="Wei J.T."/>
            <person name="Ye R.Z."/>
            <person name="Que T.C."/>
            <person name="Du C.H."/>
            <person name="Zhou Y.H."/>
            <person name="Cheng J.X."/>
            <person name="Dai P.F."/>
            <person name="Guo W.B."/>
            <person name="Han X.H."/>
            <person name="Huang E.J."/>
            <person name="Li L.F."/>
            <person name="Wei W."/>
            <person name="Gao Y.C."/>
            <person name="Liu J.Z."/>
            <person name="Shao H.Z."/>
            <person name="Wang X."/>
            <person name="Wang C.C."/>
            <person name="Yang T.C."/>
            <person name="Huo Q.B."/>
            <person name="Li W."/>
            <person name="Chen H.Y."/>
            <person name="Chen S.E."/>
            <person name="Zhou L.G."/>
            <person name="Ni X.B."/>
            <person name="Tian J.H."/>
            <person name="Sheng Y."/>
            <person name="Liu T."/>
            <person name="Pan Y.S."/>
            <person name="Xia L.Y."/>
            <person name="Li J."/>
            <person name="Zhao F."/>
            <person name="Cao W.C."/>
        </authorList>
    </citation>
    <scope>NUCLEOTIDE SEQUENCE</scope>
    <source>
        <strain evidence="2">Rmic-2018</strain>
    </source>
</reference>
<feature type="region of interest" description="Disordered" evidence="1">
    <location>
        <begin position="64"/>
        <end position="92"/>
    </location>
</feature>
<reference evidence="2" key="2">
    <citation type="submission" date="2021-09" db="EMBL/GenBank/DDBJ databases">
        <authorList>
            <person name="Jia N."/>
            <person name="Wang J."/>
            <person name="Shi W."/>
            <person name="Du L."/>
            <person name="Sun Y."/>
            <person name="Zhan W."/>
            <person name="Jiang J."/>
            <person name="Wang Q."/>
            <person name="Zhang B."/>
            <person name="Ji P."/>
            <person name="Sakyi L.B."/>
            <person name="Cui X."/>
            <person name="Yuan T."/>
            <person name="Jiang B."/>
            <person name="Yang W."/>
            <person name="Lam T.T.-Y."/>
            <person name="Chang Q."/>
            <person name="Ding S."/>
            <person name="Wang X."/>
            <person name="Zhu J."/>
            <person name="Ruan X."/>
            <person name="Zhao L."/>
            <person name="Wei J."/>
            <person name="Que T."/>
            <person name="Du C."/>
            <person name="Cheng J."/>
            <person name="Dai P."/>
            <person name="Han X."/>
            <person name="Huang E."/>
            <person name="Gao Y."/>
            <person name="Liu J."/>
            <person name="Shao H."/>
            <person name="Ye R."/>
            <person name="Li L."/>
            <person name="Wei W."/>
            <person name="Wang X."/>
            <person name="Wang C."/>
            <person name="Huo Q."/>
            <person name="Li W."/>
            <person name="Guo W."/>
            <person name="Chen H."/>
            <person name="Chen S."/>
            <person name="Zhou L."/>
            <person name="Zhou L."/>
            <person name="Ni X."/>
            <person name="Tian J."/>
            <person name="Zhou Y."/>
            <person name="Sheng Y."/>
            <person name="Liu T."/>
            <person name="Pan Y."/>
            <person name="Xia L."/>
            <person name="Li J."/>
            <person name="Zhao F."/>
            <person name="Cao W."/>
        </authorList>
    </citation>
    <scope>NUCLEOTIDE SEQUENCE</scope>
    <source>
        <strain evidence="2">Rmic-2018</strain>
        <tissue evidence="2">Larvae</tissue>
    </source>
</reference>
<feature type="compositionally biased region" description="Basic and acidic residues" evidence="1">
    <location>
        <begin position="72"/>
        <end position="83"/>
    </location>
</feature>
<proteinExistence type="predicted"/>
<accession>A0A9J6DSM9</accession>
<evidence type="ECO:0000313" key="3">
    <source>
        <dbReference type="Proteomes" id="UP000821866"/>
    </source>
</evidence>
<dbReference type="Proteomes" id="UP000821866">
    <property type="component" value="Unassembled WGS sequence"/>
</dbReference>
<gene>
    <name evidence="2" type="ORF">HPB51_004730</name>
</gene>
<evidence type="ECO:0000256" key="1">
    <source>
        <dbReference type="SAM" id="MobiDB-lite"/>
    </source>
</evidence>
<comment type="caution">
    <text evidence="2">The sequence shown here is derived from an EMBL/GenBank/DDBJ whole genome shotgun (WGS) entry which is preliminary data.</text>
</comment>
<keyword evidence="3" id="KW-1185">Reference proteome</keyword>
<dbReference type="AlphaFoldDB" id="A0A9J6DSM9"/>
<evidence type="ECO:0000313" key="2">
    <source>
        <dbReference type="EMBL" id="KAH8025189.1"/>
    </source>
</evidence>
<name>A0A9J6DSM9_RHIMP</name>
<protein>
    <submittedName>
        <fullName evidence="2">Uncharacterized protein</fullName>
    </submittedName>
</protein>
<dbReference type="EMBL" id="JABSTU010000007">
    <property type="protein sequence ID" value="KAH8025189.1"/>
    <property type="molecule type" value="Genomic_DNA"/>
</dbReference>
<sequence length="316" mass="34471">MFSRSASATRLLYYSLPNRAARVKYHHCDEPEARNQGPGVDCASSLVLLETPESTMPLVPSLAGQQETSLPLKEEPVSGHHDPTGASFLGGENDRRIDEIPQCNDPSSCMTDDCFEPLAITGGVTGGDRKGVGAAGPSFRVTDGPTAKEAPVFLSCLVNVEVEEPAYTPTAGYFRSSTIQPATAVMGTNSNVGHRKPRSDHEYDDEDEEDEQRSSDDEDMPAYRPRITGFIGSKVAFKRQAVRPGNQADLARNRKLRLEVTRARHHIAAAHLITDDAVFLASRSSLPVAELLSKMEKLALGRAVRSSRFTCNLKRF</sequence>
<organism evidence="2 3">
    <name type="scientific">Rhipicephalus microplus</name>
    <name type="common">Cattle tick</name>
    <name type="synonym">Boophilus microplus</name>
    <dbReference type="NCBI Taxonomy" id="6941"/>
    <lineage>
        <taxon>Eukaryota</taxon>
        <taxon>Metazoa</taxon>
        <taxon>Ecdysozoa</taxon>
        <taxon>Arthropoda</taxon>
        <taxon>Chelicerata</taxon>
        <taxon>Arachnida</taxon>
        <taxon>Acari</taxon>
        <taxon>Parasitiformes</taxon>
        <taxon>Ixodida</taxon>
        <taxon>Ixodoidea</taxon>
        <taxon>Ixodidae</taxon>
        <taxon>Rhipicephalinae</taxon>
        <taxon>Rhipicephalus</taxon>
        <taxon>Boophilus</taxon>
    </lineage>
</organism>
<feature type="compositionally biased region" description="Acidic residues" evidence="1">
    <location>
        <begin position="202"/>
        <end position="220"/>
    </location>
</feature>